<feature type="domain" description="CIDE-N" evidence="3">
    <location>
        <begin position="64"/>
        <end position="142"/>
    </location>
</feature>
<dbReference type="PROSITE" id="PS51135">
    <property type="entry name" value="CIDE_N"/>
    <property type="match status" value="1"/>
</dbReference>
<dbReference type="Proteomes" id="UP001153737">
    <property type="component" value="Chromosome 6"/>
</dbReference>
<dbReference type="EMBL" id="OU896712">
    <property type="protein sequence ID" value="CAG9822620.1"/>
    <property type="molecule type" value="Genomic_DNA"/>
</dbReference>
<evidence type="ECO:0000313" key="5">
    <source>
        <dbReference type="Proteomes" id="UP001153737"/>
    </source>
</evidence>
<organism evidence="4 5">
    <name type="scientific">Phaedon cochleariae</name>
    <name type="common">Mustard beetle</name>
    <dbReference type="NCBI Taxonomy" id="80249"/>
    <lineage>
        <taxon>Eukaryota</taxon>
        <taxon>Metazoa</taxon>
        <taxon>Ecdysozoa</taxon>
        <taxon>Arthropoda</taxon>
        <taxon>Hexapoda</taxon>
        <taxon>Insecta</taxon>
        <taxon>Pterygota</taxon>
        <taxon>Neoptera</taxon>
        <taxon>Endopterygota</taxon>
        <taxon>Coleoptera</taxon>
        <taxon>Polyphaga</taxon>
        <taxon>Cucujiformia</taxon>
        <taxon>Chrysomeloidea</taxon>
        <taxon>Chrysomelidae</taxon>
        <taxon>Chrysomelinae</taxon>
        <taxon>Chrysomelini</taxon>
        <taxon>Phaedon</taxon>
    </lineage>
</organism>
<reference evidence="4" key="2">
    <citation type="submission" date="2022-10" db="EMBL/GenBank/DDBJ databases">
        <authorList>
            <consortium name="ENA_rothamsted_submissions"/>
            <consortium name="culmorum"/>
            <person name="King R."/>
        </authorList>
    </citation>
    <scope>NUCLEOTIDE SEQUENCE</scope>
</reference>
<dbReference type="CDD" id="cd01615">
    <property type="entry name" value="CIDE_N"/>
    <property type="match status" value="1"/>
</dbReference>
<proteinExistence type="predicted"/>
<evidence type="ECO:0000256" key="2">
    <source>
        <dbReference type="PROSITE-ProRule" id="PRU00447"/>
    </source>
</evidence>
<evidence type="ECO:0000313" key="4">
    <source>
        <dbReference type="EMBL" id="CAG9822620.1"/>
    </source>
</evidence>
<dbReference type="PANTHER" id="PTHR12306:SF15">
    <property type="entry name" value="DNAATION FACTOR-RELATED PROTEIN 1, ISOFORM B-RELATED"/>
    <property type="match status" value="1"/>
</dbReference>
<evidence type="ECO:0000256" key="1">
    <source>
        <dbReference type="ARBA" id="ARBA00022703"/>
    </source>
</evidence>
<keyword evidence="5" id="KW-1185">Reference proteome</keyword>
<gene>
    <name evidence="4" type="ORF">PHAECO_LOCUS10574</name>
</gene>
<dbReference type="GO" id="GO:0006915">
    <property type="term" value="P:apoptotic process"/>
    <property type="evidence" value="ECO:0007669"/>
    <property type="project" value="UniProtKB-UniRule"/>
</dbReference>
<dbReference type="AlphaFoldDB" id="A0A9N9SK36"/>
<accession>A0A9N9SK36</accession>
<dbReference type="Pfam" id="PF02017">
    <property type="entry name" value="CIDE-N"/>
    <property type="match status" value="1"/>
</dbReference>
<sequence>MRCVNTGAGAAAPVANSRIVISSLFDKSPIAIAIQKQRSPGLVLVMCINVNRPSTAMEEETDQSGKPFKITNSSRESRKGLVACSLEDLTSKVLEKLAIANENKITVVLEVDGTEIDDEEYFGTLDPHTSLMILTEGQNWSPPSPPCRINMDQVDDANGGTELAGLVGKLKHNLCHVSLLGGAELELLSDMDPESLVDITFPDKIFLEQLKEASGRFLCEKRQAQDALELLRLYREREAEGGN</sequence>
<dbReference type="SMART" id="SM00266">
    <property type="entry name" value="CAD"/>
    <property type="match status" value="1"/>
</dbReference>
<dbReference type="GO" id="GO:0042981">
    <property type="term" value="P:regulation of apoptotic process"/>
    <property type="evidence" value="ECO:0007669"/>
    <property type="project" value="TreeGrafter"/>
</dbReference>
<dbReference type="InterPro" id="IPR003508">
    <property type="entry name" value="CIDE-N_dom"/>
</dbReference>
<dbReference type="SUPFAM" id="SSF54277">
    <property type="entry name" value="CAD &amp; PB1 domains"/>
    <property type="match status" value="1"/>
</dbReference>
<dbReference type="OrthoDB" id="6475906at2759"/>
<reference evidence="4" key="1">
    <citation type="submission" date="2022-01" db="EMBL/GenBank/DDBJ databases">
        <authorList>
            <person name="King R."/>
        </authorList>
    </citation>
    <scope>NUCLEOTIDE SEQUENCE</scope>
</reference>
<evidence type="ECO:0000259" key="3">
    <source>
        <dbReference type="PROSITE" id="PS51135"/>
    </source>
</evidence>
<dbReference type="Gene3D" id="3.10.20.10">
    <property type="match status" value="1"/>
</dbReference>
<keyword evidence="1 2" id="KW-0053">Apoptosis</keyword>
<name>A0A9N9SK36_PHACE</name>
<dbReference type="PANTHER" id="PTHR12306">
    <property type="entry name" value="CELL DEATH ACTIVATOR CIDE"/>
    <property type="match status" value="1"/>
</dbReference>
<protein>
    <recommendedName>
        <fullName evidence="3">CIDE-N domain-containing protein</fullName>
    </recommendedName>
</protein>